<dbReference type="GO" id="GO:0006886">
    <property type="term" value="P:intracellular protein transport"/>
    <property type="evidence" value="ECO:0007669"/>
    <property type="project" value="InterPro"/>
</dbReference>
<proteinExistence type="predicted"/>
<dbReference type="SUPFAM" id="SSF53300">
    <property type="entry name" value="vWA-like"/>
    <property type="match status" value="1"/>
</dbReference>
<organism evidence="2 3">
    <name type="scientific">Alosa alosa</name>
    <name type="common">allis shad</name>
    <dbReference type="NCBI Taxonomy" id="278164"/>
    <lineage>
        <taxon>Eukaryota</taxon>
        <taxon>Metazoa</taxon>
        <taxon>Chordata</taxon>
        <taxon>Craniata</taxon>
        <taxon>Vertebrata</taxon>
        <taxon>Euteleostomi</taxon>
        <taxon>Actinopterygii</taxon>
        <taxon>Neopterygii</taxon>
        <taxon>Teleostei</taxon>
        <taxon>Clupei</taxon>
        <taxon>Clupeiformes</taxon>
        <taxon>Clupeoidei</taxon>
        <taxon>Clupeidae</taxon>
        <taxon>Alosa</taxon>
    </lineage>
</organism>
<dbReference type="Gene3D" id="3.40.50.410">
    <property type="entry name" value="von Willebrand factor, type A domain"/>
    <property type="match status" value="1"/>
</dbReference>
<keyword evidence="3" id="KW-1185">Reference proteome</keyword>
<dbReference type="Pfam" id="PF04811">
    <property type="entry name" value="Sec23_trunk"/>
    <property type="match status" value="1"/>
</dbReference>
<dbReference type="AlphaFoldDB" id="A0AAV6FI96"/>
<dbReference type="GO" id="GO:0030127">
    <property type="term" value="C:COPII vesicle coat"/>
    <property type="evidence" value="ECO:0007669"/>
    <property type="project" value="InterPro"/>
</dbReference>
<comment type="caution">
    <text evidence="2">The sequence shown here is derived from an EMBL/GenBank/DDBJ whole genome shotgun (WGS) entry which is preliminary data.</text>
</comment>
<dbReference type="GO" id="GO:0008270">
    <property type="term" value="F:zinc ion binding"/>
    <property type="evidence" value="ECO:0007669"/>
    <property type="project" value="TreeGrafter"/>
</dbReference>
<dbReference type="GO" id="GO:0000149">
    <property type="term" value="F:SNARE binding"/>
    <property type="evidence" value="ECO:0007669"/>
    <property type="project" value="TreeGrafter"/>
</dbReference>
<reference evidence="2" key="1">
    <citation type="submission" date="2020-10" db="EMBL/GenBank/DDBJ databases">
        <title>Chromosome-scale genome assembly of the Allis shad, Alosa alosa.</title>
        <authorList>
            <person name="Margot Z."/>
            <person name="Christophe K."/>
            <person name="Cabau C."/>
            <person name="Louis A."/>
            <person name="Berthelot C."/>
            <person name="Parey E."/>
            <person name="Roest Crollius H."/>
            <person name="Montfort J."/>
            <person name="Robinson-Rechavi M."/>
            <person name="Bucao C."/>
            <person name="Bouchez O."/>
            <person name="Gislard M."/>
            <person name="Lluch J."/>
            <person name="Milhes M."/>
            <person name="Lampietro C."/>
            <person name="Lopez Roques C."/>
            <person name="Donnadieu C."/>
            <person name="Braasch I."/>
            <person name="Desvignes T."/>
            <person name="Postlethwait J."/>
            <person name="Bobe J."/>
            <person name="Guiguen Y."/>
        </authorList>
    </citation>
    <scope>NUCLEOTIDE SEQUENCE</scope>
    <source>
        <strain evidence="2">M-15738</strain>
        <tissue evidence="2">Blood</tissue>
    </source>
</reference>
<dbReference type="GO" id="GO:0090110">
    <property type="term" value="P:COPII-coated vesicle cargo loading"/>
    <property type="evidence" value="ECO:0007669"/>
    <property type="project" value="TreeGrafter"/>
</dbReference>
<evidence type="ECO:0000313" key="3">
    <source>
        <dbReference type="Proteomes" id="UP000823561"/>
    </source>
</evidence>
<feature type="non-terminal residue" evidence="2">
    <location>
        <position position="138"/>
    </location>
</feature>
<evidence type="ECO:0000313" key="2">
    <source>
        <dbReference type="EMBL" id="KAG5261411.1"/>
    </source>
</evidence>
<accession>A0AAV6FI96</accession>
<dbReference type="InterPro" id="IPR006896">
    <property type="entry name" value="Sec23/24_trunk_dom"/>
</dbReference>
<dbReference type="PANTHER" id="PTHR13803">
    <property type="entry name" value="SEC24-RELATED PROTEIN"/>
    <property type="match status" value="1"/>
</dbReference>
<protein>
    <recommendedName>
        <fullName evidence="1">Sec23/Sec24 trunk domain-containing protein</fullName>
    </recommendedName>
</protein>
<gene>
    <name evidence="2" type="ORF">AALO_G00304210</name>
</gene>
<dbReference type="GO" id="GO:0070971">
    <property type="term" value="C:endoplasmic reticulum exit site"/>
    <property type="evidence" value="ECO:0007669"/>
    <property type="project" value="TreeGrafter"/>
</dbReference>
<name>A0AAV6FI96_9TELE</name>
<dbReference type="PANTHER" id="PTHR13803:SF4">
    <property type="entry name" value="SECRETORY 24CD, ISOFORM C"/>
    <property type="match status" value="1"/>
</dbReference>
<sequence>MSVWYVCVCVCVSPQNNKLPNPPAYIFMIDVSFSNIKSGLVRLVCEELKTLLDNLPREDGMESSAVRVGFVTYNKILHFYNVKGALAQPQMMVVSDVVDMFLPLLDGFLVNYDESRAVINNLLDQIPDMFADTNESEA</sequence>
<dbReference type="Proteomes" id="UP000823561">
    <property type="component" value="Chromosome 24"/>
</dbReference>
<dbReference type="InterPro" id="IPR036465">
    <property type="entry name" value="vWFA_dom_sf"/>
</dbReference>
<dbReference type="EMBL" id="JADWDJ010000024">
    <property type="protein sequence ID" value="KAG5261411.1"/>
    <property type="molecule type" value="Genomic_DNA"/>
</dbReference>
<evidence type="ECO:0000259" key="1">
    <source>
        <dbReference type="Pfam" id="PF04811"/>
    </source>
</evidence>
<dbReference type="InterPro" id="IPR050550">
    <property type="entry name" value="SEC23_SEC24_subfamily"/>
</dbReference>
<feature type="domain" description="Sec23/Sec24 trunk" evidence="1">
    <location>
        <begin position="20"/>
        <end position="137"/>
    </location>
</feature>